<proteinExistence type="predicted"/>
<protein>
    <submittedName>
        <fullName evidence="1">Uncharacterized protein</fullName>
    </submittedName>
</protein>
<dbReference type="EMBL" id="RXHU01000094">
    <property type="protein sequence ID" value="RTE04270.1"/>
    <property type="molecule type" value="Genomic_DNA"/>
</dbReference>
<gene>
    <name evidence="1" type="ORF">EJQ19_26995</name>
</gene>
<dbReference type="Proteomes" id="UP000276128">
    <property type="component" value="Unassembled WGS sequence"/>
</dbReference>
<dbReference type="AlphaFoldDB" id="A0A3S0BHH6"/>
<accession>A0A3S0BHH6</accession>
<dbReference type="OrthoDB" id="2595536at2"/>
<keyword evidence="2" id="KW-1185">Reference proteome</keyword>
<reference evidence="1 2" key="1">
    <citation type="submission" date="2018-12" db="EMBL/GenBank/DDBJ databases">
        <title>Bacillus ochoae sp. nov., Paenibacillus whitsoniae sp. nov., Paenibacillus spiritus sp. nov. Isolated from the Mars Exploration Rover during spacecraft assembly.</title>
        <authorList>
            <person name="Seuylemezian A."/>
            <person name="Vaishampayan P."/>
        </authorList>
    </citation>
    <scope>NUCLEOTIDE SEQUENCE [LARGE SCALE GENOMIC DNA]</scope>
    <source>
        <strain evidence="1 2">MER 54</strain>
    </source>
</reference>
<sequence>MNLIAYYRQQFIELSDQFEPHWKEERDYQFGFRWTSTAHSTYREFFQLTQFPQEPIYLIYAILLPESFKHTNIGDAVKSLSSPYEMSIYYVRDKLLLTACISTERLQQTSLGFLNQARGEIIDVVFSAIHM</sequence>
<organism evidence="1 2">
    <name type="scientific">Paenibacillus whitsoniae</name>
    <dbReference type="NCBI Taxonomy" id="2496558"/>
    <lineage>
        <taxon>Bacteria</taxon>
        <taxon>Bacillati</taxon>
        <taxon>Bacillota</taxon>
        <taxon>Bacilli</taxon>
        <taxon>Bacillales</taxon>
        <taxon>Paenibacillaceae</taxon>
        <taxon>Paenibacillus</taxon>
    </lineage>
</organism>
<dbReference type="RefSeq" id="WP_126144332.1">
    <property type="nucleotide sequence ID" value="NZ_RXHU01000094.1"/>
</dbReference>
<evidence type="ECO:0000313" key="1">
    <source>
        <dbReference type="EMBL" id="RTE04270.1"/>
    </source>
</evidence>
<name>A0A3S0BHH6_9BACL</name>
<comment type="caution">
    <text evidence="1">The sequence shown here is derived from an EMBL/GenBank/DDBJ whole genome shotgun (WGS) entry which is preliminary data.</text>
</comment>
<evidence type="ECO:0000313" key="2">
    <source>
        <dbReference type="Proteomes" id="UP000276128"/>
    </source>
</evidence>